<keyword evidence="2" id="KW-1185">Reference proteome</keyword>
<evidence type="ECO:0000313" key="2">
    <source>
        <dbReference type="Proteomes" id="UP001240150"/>
    </source>
</evidence>
<name>A0ABY8WQR8_9ACTN</name>
<dbReference type="Proteomes" id="UP001240150">
    <property type="component" value="Chromosome"/>
</dbReference>
<evidence type="ECO:0000313" key="1">
    <source>
        <dbReference type="EMBL" id="WIM99331.1"/>
    </source>
</evidence>
<gene>
    <name evidence="1" type="ORF">ACTOB_002981</name>
</gene>
<sequence>MGVLYDYFRAPGPAEVRAHMDAHEASSPVPEVYEGVGLKMIDPAVCLAQLIGFVTGGPGGSGELLVWPAGTEADGDYPGPWVTVLGDEARDVLAGIPAERVPELAGRWSGIEEFGGFLDADFLGEVITDLAGLAARARERHESIYCWICL</sequence>
<dbReference type="RefSeq" id="WP_284920769.1">
    <property type="nucleotide sequence ID" value="NZ_CP126980.1"/>
</dbReference>
<evidence type="ECO:0008006" key="3">
    <source>
        <dbReference type="Google" id="ProtNLM"/>
    </source>
</evidence>
<protein>
    <recommendedName>
        <fullName evidence="3">DUF1877 domain-containing protein</fullName>
    </recommendedName>
</protein>
<dbReference type="EMBL" id="CP126980">
    <property type="protein sequence ID" value="WIM99331.1"/>
    <property type="molecule type" value="Genomic_DNA"/>
</dbReference>
<organism evidence="1 2">
    <name type="scientific">Actinoplanes oblitus</name>
    <dbReference type="NCBI Taxonomy" id="3040509"/>
    <lineage>
        <taxon>Bacteria</taxon>
        <taxon>Bacillati</taxon>
        <taxon>Actinomycetota</taxon>
        <taxon>Actinomycetes</taxon>
        <taxon>Micromonosporales</taxon>
        <taxon>Micromonosporaceae</taxon>
        <taxon>Actinoplanes</taxon>
    </lineage>
</organism>
<proteinExistence type="predicted"/>
<reference evidence="1 2" key="1">
    <citation type="submission" date="2023-06" db="EMBL/GenBank/DDBJ databases">
        <authorList>
            <person name="Yushchuk O."/>
            <person name="Binda E."/>
            <person name="Ruckert-Reed C."/>
            <person name="Fedorenko V."/>
            <person name="Kalinowski J."/>
            <person name="Marinelli F."/>
        </authorList>
    </citation>
    <scope>NUCLEOTIDE SEQUENCE [LARGE SCALE GENOMIC DNA]</scope>
    <source>
        <strain evidence="1 2">NRRL 3884</strain>
    </source>
</reference>
<accession>A0ABY8WQR8</accession>